<dbReference type="PANTHER" id="PTHR43836">
    <property type="entry name" value="CATECHOL O-METHYLTRANSFERASE 1-RELATED"/>
    <property type="match status" value="1"/>
</dbReference>
<name>A0A9W7SMV1_9PEZI</name>
<keyword evidence="3" id="KW-0808">Transferase</keyword>
<dbReference type="Gene3D" id="3.40.50.150">
    <property type="entry name" value="Vaccinia Virus protein VP39"/>
    <property type="match status" value="1"/>
</dbReference>
<dbReference type="Proteomes" id="UP001138500">
    <property type="component" value="Unassembled WGS sequence"/>
</dbReference>
<dbReference type="GO" id="GO:0008171">
    <property type="term" value="F:O-methyltransferase activity"/>
    <property type="evidence" value="ECO:0007669"/>
    <property type="project" value="InterPro"/>
</dbReference>
<evidence type="ECO:0000313" key="9">
    <source>
        <dbReference type="Proteomes" id="UP001138500"/>
    </source>
</evidence>
<evidence type="ECO:0000256" key="4">
    <source>
        <dbReference type="ARBA" id="ARBA00022691"/>
    </source>
</evidence>
<dbReference type="GO" id="GO:0006584">
    <property type="term" value="P:catecholamine metabolic process"/>
    <property type="evidence" value="ECO:0007669"/>
    <property type="project" value="UniProtKB-KW"/>
</dbReference>
<evidence type="ECO:0000256" key="2">
    <source>
        <dbReference type="ARBA" id="ARBA00022603"/>
    </source>
</evidence>
<organism evidence="8 9">
    <name type="scientific">Teratosphaeria destructans</name>
    <dbReference type="NCBI Taxonomy" id="418781"/>
    <lineage>
        <taxon>Eukaryota</taxon>
        <taxon>Fungi</taxon>
        <taxon>Dikarya</taxon>
        <taxon>Ascomycota</taxon>
        <taxon>Pezizomycotina</taxon>
        <taxon>Dothideomycetes</taxon>
        <taxon>Dothideomycetidae</taxon>
        <taxon>Mycosphaerellales</taxon>
        <taxon>Teratosphaeriaceae</taxon>
        <taxon>Teratosphaeria</taxon>
    </lineage>
</organism>
<protein>
    <recommendedName>
        <fullName evidence="1">catechol O-methyltransferase</fullName>
        <ecNumber evidence="1">2.1.1.6</ecNumber>
    </recommendedName>
</protein>
<feature type="region of interest" description="Disordered" evidence="7">
    <location>
        <begin position="1"/>
        <end position="26"/>
    </location>
</feature>
<evidence type="ECO:0000256" key="1">
    <source>
        <dbReference type="ARBA" id="ARBA00012880"/>
    </source>
</evidence>
<accession>A0A9W7SMV1</accession>
<keyword evidence="2" id="KW-0489">Methyltransferase</keyword>
<dbReference type="InterPro" id="IPR029063">
    <property type="entry name" value="SAM-dependent_MTases_sf"/>
</dbReference>
<evidence type="ECO:0000256" key="7">
    <source>
        <dbReference type="SAM" id="MobiDB-lite"/>
    </source>
</evidence>
<dbReference type="PANTHER" id="PTHR43836:SF2">
    <property type="entry name" value="CATECHOL O-METHYLTRANSFERASE 1-RELATED"/>
    <property type="match status" value="1"/>
</dbReference>
<dbReference type="GO" id="GO:0032259">
    <property type="term" value="P:methylation"/>
    <property type="evidence" value="ECO:0007669"/>
    <property type="project" value="UniProtKB-KW"/>
</dbReference>
<keyword evidence="9" id="KW-1185">Reference proteome</keyword>
<dbReference type="SUPFAM" id="SSF53335">
    <property type="entry name" value="S-adenosyl-L-methionine-dependent methyltransferases"/>
    <property type="match status" value="1"/>
</dbReference>
<dbReference type="OrthoDB" id="186626at2759"/>
<dbReference type="EC" id="2.1.1.6" evidence="1"/>
<reference evidence="8 9" key="2">
    <citation type="journal article" date="2021" name="Curr. Genet.">
        <title>Genetic response to nitrogen starvation in the aggressive Eucalyptus foliar pathogen Teratosphaeria destructans.</title>
        <authorList>
            <person name="Havenga M."/>
            <person name="Wingfield B.D."/>
            <person name="Wingfield M.J."/>
            <person name="Dreyer L.L."/>
            <person name="Roets F."/>
            <person name="Aylward J."/>
        </authorList>
    </citation>
    <scope>NUCLEOTIDE SEQUENCE [LARGE SCALE GENOMIC DNA]</scope>
    <source>
        <strain evidence="8">CMW44962</strain>
    </source>
</reference>
<dbReference type="InterPro" id="IPR002935">
    <property type="entry name" value="SAM_O-MeTrfase"/>
</dbReference>
<feature type="compositionally biased region" description="Polar residues" evidence="7">
    <location>
        <begin position="1"/>
        <end position="15"/>
    </location>
</feature>
<reference evidence="8 9" key="1">
    <citation type="journal article" date="2018" name="IMA Fungus">
        <title>IMA Genome-F 10: Nine draft genome sequences of Claviceps purpurea s.lat., including C. arundinis, C. humidiphila, and C. cf. spartinae, pseudomolecules for the pitch canker pathogen Fusarium circinatum, draft genome of Davidsoniella eucalypti, Grosmannia galeiformis, Quambalaria eucalypti, and Teratosphaeria destructans.</title>
        <authorList>
            <person name="Wingfield B.D."/>
            <person name="Liu M."/>
            <person name="Nguyen H.D."/>
            <person name="Lane F.A."/>
            <person name="Morgan S.W."/>
            <person name="De Vos L."/>
            <person name="Wilken P.M."/>
            <person name="Duong T.A."/>
            <person name="Aylward J."/>
            <person name="Coetzee M.P."/>
            <person name="Dadej K."/>
            <person name="De Beer Z.W."/>
            <person name="Findlay W."/>
            <person name="Havenga M."/>
            <person name="Kolarik M."/>
            <person name="Menzies J.G."/>
            <person name="Naidoo K."/>
            <person name="Pochopski O."/>
            <person name="Shoukouhi P."/>
            <person name="Santana Q.C."/>
            <person name="Seifert K.A."/>
            <person name="Soal N."/>
            <person name="Steenkamp E.T."/>
            <person name="Tatham C.T."/>
            <person name="van der Nest M.A."/>
            <person name="Wingfield M.J."/>
        </authorList>
    </citation>
    <scope>NUCLEOTIDE SEQUENCE [LARGE SCALE GENOMIC DNA]</scope>
    <source>
        <strain evidence="8">CMW44962</strain>
    </source>
</reference>
<comment type="caution">
    <text evidence="8">The sequence shown here is derived from an EMBL/GenBank/DDBJ whole genome shotgun (WGS) entry which is preliminary data.</text>
</comment>
<keyword evidence="4" id="KW-0949">S-adenosyl-L-methionine</keyword>
<evidence type="ECO:0000256" key="6">
    <source>
        <dbReference type="ARBA" id="ARBA00023453"/>
    </source>
</evidence>
<proteinExistence type="inferred from homology"/>
<dbReference type="PROSITE" id="PS51682">
    <property type="entry name" value="SAM_OMT_I"/>
    <property type="match status" value="1"/>
</dbReference>
<dbReference type="Pfam" id="PF01596">
    <property type="entry name" value="Methyltransf_3"/>
    <property type="match status" value="1"/>
</dbReference>
<dbReference type="AlphaFoldDB" id="A0A9W7SMV1"/>
<comment type="similarity">
    <text evidence="6">Belongs to the class I-like SAM-binding methyltransferase superfamily. Cation-dependent O-methyltransferase family.</text>
</comment>
<dbReference type="EMBL" id="RIBY02002123">
    <property type="protein sequence ID" value="KAH9825378.1"/>
    <property type="molecule type" value="Genomic_DNA"/>
</dbReference>
<evidence type="ECO:0000256" key="3">
    <source>
        <dbReference type="ARBA" id="ARBA00022679"/>
    </source>
</evidence>
<evidence type="ECO:0000313" key="8">
    <source>
        <dbReference type="EMBL" id="KAH9825378.1"/>
    </source>
</evidence>
<sequence length="257" mass="27990">MSLENTDAVGSQHNGGNARPVKGGQSDNNIRELAVLDFVHKHPSINHLGDSPANVAKAIDEFKTTRERLMTIGPAKAEYMIHRLKQLPPGPKVFIEFGAYVGYSAVILAGALRDHNQGYPVRYYSLEINPVNAAITQSAVELAGLKSVVDVIVGPAGESLKRLVKAGKLSKGQVHSILLDHFKDVYLPDMIVVEELELLSKDAIVFADNCGPALRRGDEVHDIDSPIIEYVEYVKKGYKTELVDFGHDAVAVSEPAQ</sequence>
<evidence type="ECO:0000256" key="5">
    <source>
        <dbReference type="ARBA" id="ARBA00022939"/>
    </source>
</evidence>
<keyword evidence="5" id="KW-0128">Catecholamine metabolism</keyword>
<gene>
    <name evidence="8" type="ORF">Tdes44962_MAKER04218</name>
</gene>